<dbReference type="PROSITE" id="PS00053">
    <property type="entry name" value="RIBOSOMAL_S8"/>
    <property type="match status" value="1"/>
</dbReference>
<dbReference type="GO" id="GO:0009507">
    <property type="term" value="C:chloroplast"/>
    <property type="evidence" value="ECO:0007669"/>
    <property type="project" value="UniProtKB-SubCell"/>
</dbReference>
<dbReference type="Gene3D" id="3.30.1370.30">
    <property type="match status" value="1"/>
</dbReference>
<reference evidence="6" key="1">
    <citation type="submission" date="2017-12" db="EMBL/GenBank/DDBJ databases">
        <title>Resolution of core Chlorophyta phylogeny using heterogeneous models with AT-rich chloroplast sequence data.</title>
        <authorList>
            <person name="Fang L."/>
        </authorList>
    </citation>
    <scope>NUCLEOTIDE SEQUENCE</scope>
</reference>
<keyword evidence="4" id="KW-0699">rRNA-binding</keyword>
<comment type="similarity">
    <text evidence="1 4 5">Belongs to the universal ribosomal protein uS8 family.</text>
</comment>
<protein>
    <recommendedName>
        <fullName evidence="4">Small ribosomal subunit protein uS8c</fullName>
    </recommendedName>
</protein>
<dbReference type="NCBIfam" id="NF001109">
    <property type="entry name" value="PRK00136.1"/>
    <property type="match status" value="1"/>
</dbReference>
<dbReference type="HAMAP" id="MF_01302_B">
    <property type="entry name" value="Ribosomal_uS8_B"/>
    <property type="match status" value="1"/>
</dbReference>
<organism evidence="6">
    <name type="scientific">Ulothrix zonata</name>
    <dbReference type="NCBI Taxonomy" id="43941"/>
    <lineage>
        <taxon>Eukaryota</taxon>
        <taxon>Viridiplantae</taxon>
        <taxon>Chlorophyta</taxon>
        <taxon>core chlorophytes</taxon>
        <taxon>Ulvophyceae</taxon>
        <taxon>OUU clade</taxon>
        <taxon>Ulotrichales</taxon>
        <taxon>Ulotrichaceae</taxon>
        <taxon>Ulothrix</taxon>
    </lineage>
</organism>
<comment type="subunit">
    <text evidence="4">Part of the 30S ribosomal subunit.</text>
</comment>
<keyword evidence="6" id="KW-0934">Plastid</keyword>
<dbReference type="FunFam" id="3.30.1490.10:FF:000001">
    <property type="entry name" value="30S ribosomal protein S8"/>
    <property type="match status" value="1"/>
</dbReference>
<dbReference type="Pfam" id="PF00410">
    <property type="entry name" value="Ribosomal_S8"/>
    <property type="match status" value="1"/>
</dbReference>
<keyword evidence="3 4" id="KW-0687">Ribonucleoprotein</keyword>
<evidence type="ECO:0000256" key="2">
    <source>
        <dbReference type="ARBA" id="ARBA00022980"/>
    </source>
</evidence>
<accession>A0A2Z4MA94</accession>
<dbReference type="AlphaFoldDB" id="A0A2Z4MA94"/>
<evidence type="ECO:0000256" key="3">
    <source>
        <dbReference type="ARBA" id="ARBA00023274"/>
    </source>
</evidence>
<proteinExistence type="inferred from homology"/>
<dbReference type="GO" id="GO:0003735">
    <property type="term" value="F:structural constituent of ribosome"/>
    <property type="evidence" value="ECO:0007669"/>
    <property type="project" value="InterPro"/>
</dbReference>
<dbReference type="GO" id="GO:0019843">
    <property type="term" value="F:rRNA binding"/>
    <property type="evidence" value="ECO:0007669"/>
    <property type="project" value="UniProtKB-UniRule"/>
</dbReference>
<evidence type="ECO:0000313" key="6">
    <source>
        <dbReference type="EMBL" id="AWX53440.1"/>
    </source>
</evidence>
<dbReference type="InterPro" id="IPR047863">
    <property type="entry name" value="Ribosomal_uS8_CS"/>
</dbReference>
<dbReference type="InterPro" id="IPR000630">
    <property type="entry name" value="Ribosomal_uS8"/>
</dbReference>
<sequence>MIQDTISDMLCRIRNAQLAKHEKVSVLNTKINRKISEILKKEGYIEDFTVSNSSLNLPELIINLKYLGNPKKACITNLKRLSWPGLHFYSKYKDIPPVLNGMGVVILSTSKGIMTDREARANKVGGELLCSIW</sequence>
<dbReference type="Gene3D" id="3.30.1490.10">
    <property type="match status" value="1"/>
</dbReference>
<gene>
    <name evidence="4 6" type="primary">rps8</name>
</gene>
<keyword evidence="2 4" id="KW-0689">Ribosomal protein</keyword>
<dbReference type="InterPro" id="IPR035987">
    <property type="entry name" value="Ribosomal_uS8_sf"/>
</dbReference>
<keyword evidence="4" id="KW-0694">RNA-binding</keyword>
<keyword evidence="6" id="KW-0150">Chloroplast</keyword>
<geneLocation type="chloroplast" evidence="6"/>
<comment type="subcellular location">
    <subcellularLocation>
        <location evidence="4">Plastid</location>
        <location evidence="4">Chloroplast</location>
    </subcellularLocation>
</comment>
<dbReference type="GO" id="GO:0006412">
    <property type="term" value="P:translation"/>
    <property type="evidence" value="ECO:0007669"/>
    <property type="project" value="UniProtKB-UniRule"/>
</dbReference>
<evidence type="ECO:0000256" key="1">
    <source>
        <dbReference type="ARBA" id="ARBA00006471"/>
    </source>
</evidence>
<dbReference type="EMBL" id="MG721884">
    <property type="protein sequence ID" value="AWX53440.1"/>
    <property type="molecule type" value="Genomic_DNA"/>
</dbReference>
<dbReference type="PANTHER" id="PTHR11758">
    <property type="entry name" value="40S RIBOSOMAL PROTEIN S15A"/>
    <property type="match status" value="1"/>
</dbReference>
<dbReference type="GO" id="GO:0005840">
    <property type="term" value="C:ribosome"/>
    <property type="evidence" value="ECO:0007669"/>
    <property type="project" value="UniProtKB-KW"/>
</dbReference>
<comment type="function">
    <text evidence="4">One of the primary rRNA binding proteins, it binds directly to 16S rRNA central domain where it helps coordinate assembly of the platform of the 30S subunit.</text>
</comment>
<dbReference type="GO" id="GO:1990904">
    <property type="term" value="C:ribonucleoprotein complex"/>
    <property type="evidence" value="ECO:0007669"/>
    <property type="project" value="UniProtKB-KW"/>
</dbReference>
<evidence type="ECO:0000256" key="4">
    <source>
        <dbReference type="HAMAP-Rule" id="MF_01302"/>
    </source>
</evidence>
<name>A0A2Z4MA94_9CHLO</name>
<evidence type="ECO:0000256" key="5">
    <source>
        <dbReference type="RuleBase" id="RU003660"/>
    </source>
</evidence>
<dbReference type="SUPFAM" id="SSF56047">
    <property type="entry name" value="Ribosomal protein S8"/>
    <property type="match status" value="1"/>
</dbReference>